<dbReference type="RefSeq" id="WP_128783292.1">
    <property type="nucleotide sequence ID" value="NZ_RJLM01000002.1"/>
</dbReference>
<feature type="transmembrane region" description="Helical" evidence="2">
    <location>
        <begin position="7"/>
        <end position="26"/>
    </location>
</feature>
<dbReference type="Gene3D" id="3.30.1150.10">
    <property type="match status" value="1"/>
</dbReference>
<protein>
    <recommendedName>
        <fullName evidence="5">TonB C-terminal domain-containing protein</fullName>
    </recommendedName>
</protein>
<keyword evidence="4" id="KW-1185">Reference proteome</keyword>
<evidence type="ECO:0000313" key="3">
    <source>
        <dbReference type="EMBL" id="RWX56205.1"/>
    </source>
</evidence>
<dbReference type="EMBL" id="RJLM01000002">
    <property type="protein sequence ID" value="RWX56205.1"/>
    <property type="molecule type" value="Genomic_DNA"/>
</dbReference>
<name>A0A444JT47_9GAMM</name>
<dbReference type="Proteomes" id="UP000287563">
    <property type="component" value="Unassembled WGS sequence"/>
</dbReference>
<dbReference type="OrthoDB" id="5704162at2"/>
<feature type="compositionally biased region" description="Pro residues" evidence="1">
    <location>
        <begin position="48"/>
        <end position="57"/>
    </location>
</feature>
<keyword evidence="2" id="KW-0812">Transmembrane</keyword>
<comment type="caution">
    <text evidence="3">The sequence shown here is derived from an EMBL/GenBank/DDBJ whole genome shotgun (WGS) entry which is preliminary data.</text>
</comment>
<accession>A0A444JT47</accession>
<evidence type="ECO:0000313" key="4">
    <source>
        <dbReference type="Proteomes" id="UP000287563"/>
    </source>
</evidence>
<evidence type="ECO:0000256" key="1">
    <source>
        <dbReference type="SAM" id="MobiDB-lite"/>
    </source>
</evidence>
<reference evidence="3 4" key="1">
    <citation type="submission" date="2018-11" db="EMBL/GenBank/DDBJ databases">
        <title>Photobacterium sp. BEI247 sp. nov., a marine bacterium isolated from Yongle Blue Hole in the South China Sea.</title>
        <authorList>
            <person name="Wang X."/>
        </authorList>
    </citation>
    <scope>NUCLEOTIDE SEQUENCE [LARGE SCALE GENOMIC DNA]</scope>
    <source>
        <strain evidence="4">BEI247</strain>
    </source>
</reference>
<evidence type="ECO:0000256" key="2">
    <source>
        <dbReference type="SAM" id="Phobius"/>
    </source>
</evidence>
<gene>
    <name evidence="3" type="ORF">EDI28_07945</name>
</gene>
<organism evidence="3 4">
    <name type="scientific">Photobacterium chitinilyticum</name>
    <dbReference type="NCBI Taxonomy" id="2485123"/>
    <lineage>
        <taxon>Bacteria</taxon>
        <taxon>Pseudomonadati</taxon>
        <taxon>Pseudomonadota</taxon>
        <taxon>Gammaproteobacteria</taxon>
        <taxon>Vibrionales</taxon>
        <taxon>Vibrionaceae</taxon>
        <taxon>Photobacterium</taxon>
    </lineage>
</organism>
<keyword evidence="2" id="KW-1133">Transmembrane helix</keyword>
<sequence length="217" mass="24597">MRLKQRLLTYLLTIIPLGVILLLIIASQNIPFTKPETLTVRQVETVVLPPPPPPPSRPQSQQQEVTRSKLDLTQVANDVQLELHPIRVDLTTLKPDLNVEANIEFDLPQQEIVQEVIKTVAKFAVAELDQTPTLINTLQVPSLPRQLTRRGIKFADVILHIEIDEHGQASLRNIRKMEYPVLKPIVTKVVKSARFTAPTKEGVPVRTEFLWPVRITE</sequence>
<evidence type="ECO:0008006" key="5">
    <source>
        <dbReference type="Google" id="ProtNLM"/>
    </source>
</evidence>
<keyword evidence="2" id="KW-0472">Membrane</keyword>
<proteinExistence type="predicted"/>
<dbReference type="AlphaFoldDB" id="A0A444JT47"/>
<feature type="region of interest" description="Disordered" evidence="1">
    <location>
        <begin position="48"/>
        <end position="67"/>
    </location>
</feature>